<proteinExistence type="predicted"/>
<keyword evidence="2" id="KW-1185">Reference proteome</keyword>
<dbReference type="AlphaFoldDB" id="A0A2U1K6C8"/>
<comment type="caution">
    <text evidence="1">The sequence shown here is derived from an EMBL/GenBank/DDBJ whole genome shotgun (WGS) entry which is preliminary data.</text>
</comment>
<reference evidence="1 2" key="1">
    <citation type="submission" date="2018-04" db="EMBL/GenBank/DDBJ databases">
        <title>Camelliibacillus theae gen. nov., sp. nov., isolated from Pu'er tea.</title>
        <authorList>
            <person name="Niu L."/>
        </authorList>
    </citation>
    <scope>NUCLEOTIDE SEQUENCE [LARGE SCALE GENOMIC DNA]</scope>
    <source>
        <strain evidence="1 2">T8</strain>
    </source>
</reference>
<evidence type="ECO:0000313" key="2">
    <source>
        <dbReference type="Proteomes" id="UP000245998"/>
    </source>
</evidence>
<dbReference type="Proteomes" id="UP000245998">
    <property type="component" value="Unassembled WGS sequence"/>
</dbReference>
<sequence length="151" mass="17967">MEWTPERAYAILQEIYTDKLMQDEKRRVFQKVRNQLKQFLKYLAIDDALLPYEARMKLFKDFAFMPGDTIFWSMQYLFNMARGEREADWNETEMHLNRIYQALFTPAGLKKPVIPDSFWNTPLGIACKIAEKGIESVYPILEEIEAERQDD</sequence>
<accession>A0A2U1K6C8</accession>
<dbReference type="RefSeq" id="WP_116553363.1">
    <property type="nucleotide sequence ID" value="NZ_QCZG01000003.1"/>
</dbReference>
<dbReference type="OrthoDB" id="2964969at2"/>
<gene>
    <name evidence="1" type="ORF">DCC39_02815</name>
</gene>
<organism evidence="1 2">
    <name type="scientific">Pueribacillus theae</name>
    <dbReference type="NCBI Taxonomy" id="2171751"/>
    <lineage>
        <taxon>Bacteria</taxon>
        <taxon>Bacillati</taxon>
        <taxon>Bacillota</taxon>
        <taxon>Bacilli</taxon>
        <taxon>Bacillales</taxon>
        <taxon>Bacillaceae</taxon>
        <taxon>Pueribacillus</taxon>
    </lineage>
</organism>
<protein>
    <submittedName>
        <fullName evidence="1">Uncharacterized protein</fullName>
    </submittedName>
</protein>
<evidence type="ECO:0000313" key="1">
    <source>
        <dbReference type="EMBL" id="PWA13077.1"/>
    </source>
</evidence>
<dbReference type="EMBL" id="QCZG01000003">
    <property type="protein sequence ID" value="PWA13077.1"/>
    <property type="molecule type" value="Genomic_DNA"/>
</dbReference>
<name>A0A2U1K6C8_9BACI</name>